<dbReference type="InterPro" id="IPR032675">
    <property type="entry name" value="LRR_dom_sf"/>
</dbReference>
<organism evidence="1 2">
    <name type="scientific">Favolaschia claudopus</name>
    <dbReference type="NCBI Taxonomy" id="2862362"/>
    <lineage>
        <taxon>Eukaryota</taxon>
        <taxon>Fungi</taxon>
        <taxon>Dikarya</taxon>
        <taxon>Basidiomycota</taxon>
        <taxon>Agaricomycotina</taxon>
        <taxon>Agaricomycetes</taxon>
        <taxon>Agaricomycetidae</taxon>
        <taxon>Agaricales</taxon>
        <taxon>Marasmiineae</taxon>
        <taxon>Mycenaceae</taxon>
        <taxon>Favolaschia</taxon>
    </lineage>
</organism>
<accession>A0AAW0A9B3</accession>
<proteinExistence type="predicted"/>
<name>A0AAW0A9B3_9AGAR</name>
<keyword evidence="2" id="KW-1185">Reference proteome</keyword>
<evidence type="ECO:0008006" key="3">
    <source>
        <dbReference type="Google" id="ProtNLM"/>
    </source>
</evidence>
<evidence type="ECO:0000313" key="1">
    <source>
        <dbReference type="EMBL" id="KAK7005696.1"/>
    </source>
</evidence>
<evidence type="ECO:0000313" key="2">
    <source>
        <dbReference type="Proteomes" id="UP001362999"/>
    </source>
</evidence>
<protein>
    <recommendedName>
        <fullName evidence="3">F-box domain-containing protein</fullName>
    </recommendedName>
</protein>
<dbReference type="Proteomes" id="UP001362999">
    <property type="component" value="Unassembled WGS sequence"/>
</dbReference>
<comment type="caution">
    <text evidence="1">The sequence shown here is derived from an EMBL/GenBank/DDBJ whole genome shotgun (WGS) entry which is preliminary data.</text>
</comment>
<sequence>MHSASLREKSLRKELACLKDSIAQQCRLLTQLQGREALVEAEVDALSFKFPILTLPLEITAEVFLHYAAAVHEEDCKPYEPCRAMLLLLEICHTWRTIALSTPALWVTLDVGIISHLAPGKIEQEADRWLSRAGALPLSFVCHRATISPWFGQANSIVSRHALRLRKLHIAISHGSVAPLFESSFPLLEDIDICNVDSQIRSTPFVAPVSTLARTPKLRRVVLDGIPPSSLTASWGLLESFSALSTSTLECIYVLRAAPGLRKLKYYGAGAADDTSVAIDGIVTLPLLTCLALCNASHAIIPYLALPALTTLEFCGVYSLDSNSVLDLLSRTRGLLRDLDLSNHTMPFTISIKWFQHMKQLTRLKLSRLRPQSRAELVRSLNRALESEFLPVLEALVLTDWKPDEVDKALLEAVNSRSSSTEVKPERVLARLDVKISSLEQDTELVANVVGTHEPLLRDLIRRGMDIRITSQYKSQKATIIFPTNEETIV</sequence>
<dbReference type="AlphaFoldDB" id="A0AAW0A9B3"/>
<reference evidence="1 2" key="1">
    <citation type="journal article" date="2024" name="J Genomics">
        <title>Draft genome sequencing and assembly of Favolaschia claudopus CIRM-BRFM 2984 isolated from oak limbs.</title>
        <authorList>
            <person name="Navarro D."/>
            <person name="Drula E."/>
            <person name="Chaduli D."/>
            <person name="Cazenave R."/>
            <person name="Ahrendt S."/>
            <person name="Wang J."/>
            <person name="Lipzen A."/>
            <person name="Daum C."/>
            <person name="Barry K."/>
            <person name="Grigoriev I.V."/>
            <person name="Favel A."/>
            <person name="Rosso M.N."/>
            <person name="Martin F."/>
        </authorList>
    </citation>
    <scope>NUCLEOTIDE SEQUENCE [LARGE SCALE GENOMIC DNA]</scope>
    <source>
        <strain evidence="1 2">CIRM-BRFM 2984</strain>
    </source>
</reference>
<dbReference type="EMBL" id="JAWWNJ010000077">
    <property type="protein sequence ID" value="KAK7005696.1"/>
    <property type="molecule type" value="Genomic_DNA"/>
</dbReference>
<dbReference type="SUPFAM" id="SSF52047">
    <property type="entry name" value="RNI-like"/>
    <property type="match status" value="1"/>
</dbReference>
<gene>
    <name evidence="1" type="ORF">R3P38DRAFT_3039051</name>
</gene>
<dbReference type="Gene3D" id="3.80.10.10">
    <property type="entry name" value="Ribonuclease Inhibitor"/>
    <property type="match status" value="1"/>
</dbReference>